<organismHost>
    <name type="scientific">Twortvirus twort</name>
    <dbReference type="NCBI Taxonomy" id="55510"/>
</organismHost>
<dbReference type="EMBL" id="MT151386">
    <property type="protein sequence ID" value="QIW89081.1"/>
    <property type="molecule type" value="Genomic_DNA"/>
</dbReference>
<gene>
    <name evidence="1" type="ORF">TwortDSMZ_080</name>
</gene>
<evidence type="ECO:0000313" key="1">
    <source>
        <dbReference type="EMBL" id="QIW89081.1"/>
    </source>
</evidence>
<reference evidence="1 2" key="1">
    <citation type="submission" date="2020-03" db="EMBL/GenBank/DDBJ databases">
        <title>Variable regions in the genome of staphylococcal bacteriophage Twort.</title>
        <authorList>
            <person name="Glowacka-Rutkowska A."/>
            <person name="Gawor J."/>
            <person name="Lobocka M."/>
        </authorList>
    </citation>
    <scope>NUCLEOTIDE SEQUENCE [LARGE SCALE GENOMIC DNA]</scope>
</reference>
<dbReference type="OrthoDB" id="15602at10239"/>
<accession>A0A6H0X577</accession>
<dbReference type="KEGG" id="vg:5130432"/>
<name>A0A6H0X577_BPTWO</name>
<dbReference type="RefSeq" id="YP_238721.1">
    <property type="nucleotide sequence ID" value="NC_007021.1"/>
</dbReference>
<proteinExistence type="predicted"/>
<dbReference type="Proteomes" id="UP000503318">
    <property type="component" value="Segment"/>
</dbReference>
<protein>
    <submittedName>
        <fullName evidence="1">Membrane protein</fullName>
    </submittedName>
</protein>
<evidence type="ECO:0000313" key="2">
    <source>
        <dbReference type="Proteomes" id="UP000503318"/>
    </source>
</evidence>
<organism evidence="1 2">
    <name type="scientific">Staphylococcus phage Twort (strain DSM 17442 / HER 48)</name>
    <name type="common">Bacteriophage Twort</name>
    <dbReference type="NCBI Taxonomy" id="2908167"/>
    <lineage>
        <taxon>Viruses</taxon>
        <taxon>Duplodnaviria</taxon>
        <taxon>Heunggongvirae</taxon>
        <taxon>Uroviricota</taxon>
        <taxon>Caudoviricetes</taxon>
        <taxon>Herelleviridae</taxon>
        <taxon>Twortvirinae</taxon>
        <taxon>Twortvirus</taxon>
        <taxon>Twortvirus twort</taxon>
    </lineage>
</organism>
<sequence length="106" mass="12613">MTKHKDILKVEFKDALTHFKRDRDTFHMYRINRLLTNGSIISFDYSYLPCNDPSKVKCRIDLQEFGAIDFEIDIKTSYGKIITKNYTQIIDKFIDNFDVYSESAYH</sequence>